<evidence type="ECO:0000313" key="1">
    <source>
        <dbReference type="EMBL" id="SDM70426.1"/>
    </source>
</evidence>
<dbReference type="Proteomes" id="UP000199682">
    <property type="component" value="Unassembled WGS sequence"/>
</dbReference>
<sequence>MRTVHCMEYVHSIQYHRRSQNGRLTLAYVESVQDHGWYIKKEADWKSRYTVACATEYLTRVSAEAGTFAITVWRDAIRVCTVGIDWNPPNR</sequence>
<proteinExistence type="predicted"/>
<gene>
    <name evidence="1" type="ORF">SAMN04488074_125102</name>
</gene>
<evidence type="ECO:0000313" key="2">
    <source>
        <dbReference type="Proteomes" id="UP000199682"/>
    </source>
</evidence>
<dbReference type="AlphaFoldDB" id="A0A1G9VE89"/>
<dbReference type="EMBL" id="FNET01000025">
    <property type="protein sequence ID" value="SDM70426.1"/>
    <property type="molecule type" value="Genomic_DNA"/>
</dbReference>
<name>A0A1G9VE89_9PSEU</name>
<protein>
    <submittedName>
        <fullName evidence="1">Uncharacterized protein</fullName>
    </submittedName>
</protein>
<reference evidence="2" key="1">
    <citation type="submission" date="2016-10" db="EMBL/GenBank/DDBJ databases">
        <authorList>
            <person name="Varghese N."/>
            <person name="Submissions S."/>
        </authorList>
    </citation>
    <scope>NUCLEOTIDE SEQUENCE [LARGE SCALE GENOMIC DNA]</scope>
    <source>
        <strain evidence="2">DSM 44796</strain>
    </source>
</reference>
<accession>A0A1G9VE89</accession>
<organism evidence="1 2">
    <name type="scientific">Lentzea albidocapillata subsp. violacea</name>
    <dbReference type="NCBI Taxonomy" id="128104"/>
    <lineage>
        <taxon>Bacteria</taxon>
        <taxon>Bacillati</taxon>
        <taxon>Actinomycetota</taxon>
        <taxon>Actinomycetes</taxon>
        <taxon>Pseudonocardiales</taxon>
        <taxon>Pseudonocardiaceae</taxon>
        <taxon>Lentzea</taxon>
    </lineage>
</organism>